<dbReference type="Gene3D" id="3.50.50.60">
    <property type="entry name" value="FAD/NAD(P)-binding domain"/>
    <property type="match status" value="1"/>
</dbReference>
<dbReference type="Gene3D" id="3.40.50.720">
    <property type="entry name" value="NAD(P)-binding Rossmann-like Domain"/>
    <property type="match status" value="1"/>
</dbReference>
<name>O67845_AQUAE</name>
<accession>O67845</accession>
<dbReference type="Proteomes" id="UP000000798">
    <property type="component" value="Chromosome"/>
</dbReference>
<evidence type="ECO:0000313" key="3">
    <source>
        <dbReference type="EMBL" id="AAC07800.1"/>
    </source>
</evidence>
<dbReference type="PRINTS" id="PR00368">
    <property type="entry name" value="FADPNR"/>
</dbReference>
<dbReference type="PRINTS" id="PR00469">
    <property type="entry name" value="PNDRDTASEII"/>
</dbReference>
<dbReference type="InterPro" id="IPR009051">
    <property type="entry name" value="Helical_ferredxn"/>
</dbReference>
<reference evidence="3 4" key="1">
    <citation type="journal article" date="1998" name="Nature">
        <title>The complete genome of the hyperthermophilic bacterium Aquifex aeolicus.</title>
        <authorList>
            <person name="Deckert G."/>
            <person name="Warren P.V."/>
            <person name="Gaasterland T."/>
            <person name="Young W.G."/>
            <person name="Lenox A.L."/>
            <person name="Graham D.E."/>
            <person name="Overbeek R."/>
            <person name="Snead M.A."/>
            <person name="Keller M."/>
            <person name="Aujay M."/>
            <person name="Huber R."/>
            <person name="Feldman R.A."/>
            <person name="Short J.M."/>
            <person name="Olson G.J."/>
            <person name="Swanson R.V."/>
        </authorList>
    </citation>
    <scope>NUCLEOTIDE SEQUENCE [LARGE SCALE GENOMIC DNA]</scope>
    <source>
        <strain evidence="3 4">VF5</strain>
    </source>
</reference>
<dbReference type="InterPro" id="IPR023753">
    <property type="entry name" value="FAD/NAD-binding_dom"/>
</dbReference>
<feature type="domain" description="Dihydroprymidine dehydrogenase" evidence="2">
    <location>
        <begin position="21"/>
        <end position="138"/>
    </location>
</feature>
<dbReference type="FunCoup" id="O67845">
    <property type="interactions" value="409"/>
</dbReference>
<organism evidence="3 4">
    <name type="scientific">Aquifex aeolicus (strain VF5)</name>
    <dbReference type="NCBI Taxonomy" id="224324"/>
    <lineage>
        <taxon>Bacteria</taxon>
        <taxon>Pseudomonadati</taxon>
        <taxon>Aquificota</taxon>
        <taxon>Aquificia</taxon>
        <taxon>Aquificales</taxon>
        <taxon>Aquificaceae</taxon>
        <taxon>Aquifex</taxon>
    </lineage>
</organism>
<sequence length="476" mass="52947">MAKKIRYLDRNKEPTLPPEERVKTFREFELGYSVNLALDEAQRCLFCKDAEQRCIKGCPVHVDIPGFIKKITEGDLVGAYKVITQSDIFPSICGRVCPQERQCEGSCILYYDTVRNRKNKGLPVAIGALEKFVGDFIRISGIEIEEEKEPPTGFRVAVIGAGPAGLSCAHELAKKGHEVHVYEALPKPGGVMYYGIPNARLDKSIIEWEVKRLEKLGIKFFYGYLIGKNITLQELREKYDAVFIAVGAGRGKLGLPGDHLKGVYSAIDFLMRVNLYKANEFPKKGVPVELGKRTVIIGGGFTAVDCAITANRLGVETHVVYRRTRETSSARQEEWDHLMEEGVKIHWLTQPVEVIGNEKGEVVGLKCIKMELGEPDESGRPRPVPVPNSEHIIECDSVIFAIGQRANPIAYEGSGIKTTKWGTIEVNERYETNLEGVFAGGDVINGGDRVVVALAHGKEAAKYIHEYLMSNKEVRK</sequence>
<dbReference type="Pfam" id="PF07992">
    <property type="entry name" value="Pyr_redox_2"/>
    <property type="match status" value="1"/>
</dbReference>
<dbReference type="STRING" id="224324.aq_2064"/>
<dbReference type="OrthoDB" id="9803192at2"/>
<dbReference type="eggNOG" id="COG0493">
    <property type="taxonomic scope" value="Bacteria"/>
</dbReference>
<dbReference type="PANTHER" id="PTHR42783:SF3">
    <property type="entry name" value="GLUTAMATE SYNTHASE [NADPH] SMALL CHAIN-RELATED"/>
    <property type="match status" value="1"/>
</dbReference>
<dbReference type="SUPFAM" id="SSF51971">
    <property type="entry name" value="Nucleotide-binding domain"/>
    <property type="match status" value="1"/>
</dbReference>
<dbReference type="AlphaFoldDB" id="O67845"/>
<dbReference type="InterPro" id="IPR036188">
    <property type="entry name" value="FAD/NAD-bd_sf"/>
</dbReference>
<dbReference type="Gene3D" id="1.10.1060.10">
    <property type="entry name" value="Alpha-helical ferredoxin"/>
    <property type="match status" value="1"/>
</dbReference>
<dbReference type="RefSeq" id="WP_010881350.1">
    <property type="nucleotide sequence ID" value="NC_000918.1"/>
</dbReference>
<dbReference type="InParanoid" id="O67845"/>
<dbReference type="HOGENOM" id="CLU_000422_3_3_0"/>
<dbReference type="SUPFAM" id="SSF46548">
    <property type="entry name" value="alpha-helical ferredoxin"/>
    <property type="match status" value="1"/>
</dbReference>
<evidence type="ECO:0000259" key="1">
    <source>
        <dbReference type="Pfam" id="PF07992"/>
    </source>
</evidence>
<dbReference type="KEGG" id="aae:aq_2064"/>
<keyword evidence="4" id="KW-1185">Reference proteome</keyword>
<feature type="domain" description="FAD/NAD(P)-binding" evidence="1">
    <location>
        <begin position="154"/>
        <end position="457"/>
    </location>
</feature>
<dbReference type="EnsemblBacteria" id="AAC07800">
    <property type="protein sequence ID" value="AAC07800"/>
    <property type="gene ID" value="aq_2064"/>
</dbReference>
<dbReference type="EMBL" id="AE000657">
    <property type="protein sequence ID" value="AAC07800.1"/>
    <property type="molecule type" value="Genomic_DNA"/>
</dbReference>
<dbReference type="NCBIfam" id="TIGR01316">
    <property type="entry name" value="gltA"/>
    <property type="match status" value="1"/>
</dbReference>
<dbReference type="GO" id="GO:0051536">
    <property type="term" value="F:iron-sulfur cluster binding"/>
    <property type="evidence" value="ECO:0007669"/>
    <property type="project" value="InterPro"/>
</dbReference>
<evidence type="ECO:0000313" key="4">
    <source>
        <dbReference type="Proteomes" id="UP000000798"/>
    </source>
</evidence>
<dbReference type="PIR" id="A70477">
    <property type="entry name" value="A70477"/>
</dbReference>
<dbReference type="PANTHER" id="PTHR42783">
    <property type="entry name" value="GLUTAMATE SYNTHASE [NADPH] SMALL CHAIN"/>
    <property type="match status" value="1"/>
</dbReference>
<proteinExistence type="predicted"/>
<dbReference type="GO" id="GO:0016491">
    <property type="term" value="F:oxidoreductase activity"/>
    <property type="evidence" value="ECO:0000318"/>
    <property type="project" value="GO_Central"/>
</dbReference>
<dbReference type="Pfam" id="PF14691">
    <property type="entry name" value="Fer4_20"/>
    <property type="match status" value="1"/>
</dbReference>
<protein>
    <submittedName>
        <fullName evidence="3">Glutamate synthase small subunit gltD</fullName>
    </submittedName>
</protein>
<evidence type="ECO:0000259" key="2">
    <source>
        <dbReference type="Pfam" id="PF14691"/>
    </source>
</evidence>
<gene>
    <name evidence="3" type="primary">gltD</name>
    <name evidence="3" type="ordered locus">aq_2064</name>
</gene>
<dbReference type="InterPro" id="IPR028261">
    <property type="entry name" value="DPD_II"/>
</dbReference>
<dbReference type="InterPro" id="IPR006004">
    <property type="entry name" value="SudA-like"/>
</dbReference>